<dbReference type="Pfam" id="PF04452">
    <property type="entry name" value="Methyltrans_RNA"/>
    <property type="match status" value="1"/>
</dbReference>
<keyword evidence="4 10" id="KW-0698">rRNA processing</keyword>
<evidence type="ECO:0000313" key="13">
    <source>
        <dbReference type="Proteomes" id="UP001317742"/>
    </source>
</evidence>
<dbReference type="NCBIfam" id="TIGR00046">
    <property type="entry name" value="RsmE family RNA methyltransferase"/>
    <property type="match status" value="1"/>
</dbReference>
<dbReference type="Gene3D" id="3.40.1280.10">
    <property type="match status" value="1"/>
</dbReference>
<comment type="similarity">
    <text evidence="2 10">Belongs to the RNA methyltransferase RsmE family.</text>
</comment>
<evidence type="ECO:0000256" key="9">
    <source>
        <dbReference type="ARBA" id="ARBA00047944"/>
    </source>
</evidence>
<keyword evidence="6 10" id="KW-0808">Transferase</keyword>
<dbReference type="SUPFAM" id="SSF75217">
    <property type="entry name" value="alpha/beta knot"/>
    <property type="match status" value="1"/>
</dbReference>
<evidence type="ECO:0000256" key="10">
    <source>
        <dbReference type="PIRNR" id="PIRNR015601"/>
    </source>
</evidence>
<organism evidence="12 13">
    <name type="scientific">Pseudodesulfovibrio nedwellii</name>
    <dbReference type="NCBI Taxonomy" id="2973072"/>
    <lineage>
        <taxon>Bacteria</taxon>
        <taxon>Pseudomonadati</taxon>
        <taxon>Thermodesulfobacteriota</taxon>
        <taxon>Desulfovibrionia</taxon>
        <taxon>Desulfovibrionales</taxon>
        <taxon>Desulfovibrionaceae</taxon>
    </lineage>
</organism>
<dbReference type="PIRSF" id="PIRSF015601">
    <property type="entry name" value="MTase_slr0722"/>
    <property type="match status" value="1"/>
</dbReference>
<reference evidence="12 13" key="1">
    <citation type="submission" date="2022-08" db="EMBL/GenBank/DDBJ databases">
        <title>Genome Sequence of the sulphate-reducing bacterium, Pseudodesulfovibrio sp. SYK.</title>
        <authorList>
            <person name="Kondo R."/>
            <person name="Kataoka T."/>
        </authorList>
    </citation>
    <scope>NUCLEOTIDE SEQUENCE [LARGE SCALE GENOMIC DNA]</scope>
    <source>
        <strain evidence="12 13">SYK</strain>
    </source>
</reference>
<comment type="catalytic activity">
    <reaction evidence="9 10">
        <text>uridine(1498) in 16S rRNA + S-adenosyl-L-methionine = N(3)-methyluridine(1498) in 16S rRNA + S-adenosyl-L-homocysteine + H(+)</text>
        <dbReference type="Rhea" id="RHEA:42920"/>
        <dbReference type="Rhea" id="RHEA-COMP:10283"/>
        <dbReference type="Rhea" id="RHEA-COMP:10284"/>
        <dbReference type="ChEBI" id="CHEBI:15378"/>
        <dbReference type="ChEBI" id="CHEBI:57856"/>
        <dbReference type="ChEBI" id="CHEBI:59789"/>
        <dbReference type="ChEBI" id="CHEBI:65315"/>
        <dbReference type="ChEBI" id="CHEBI:74502"/>
        <dbReference type="EC" id="2.1.1.193"/>
    </reaction>
</comment>
<dbReference type="PANTHER" id="PTHR30027">
    <property type="entry name" value="RIBOSOMAL RNA SMALL SUBUNIT METHYLTRANSFERASE E"/>
    <property type="match status" value="1"/>
</dbReference>
<evidence type="ECO:0000256" key="2">
    <source>
        <dbReference type="ARBA" id="ARBA00005528"/>
    </source>
</evidence>
<feature type="domain" description="Ribosomal RNA small subunit methyltransferase E methyltransferase" evidence="11">
    <location>
        <begin position="51"/>
        <end position="207"/>
    </location>
</feature>
<dbReference type="Proteomes" id="UP001317742">
    <property type="component" value="Chromosome"/>
</dbReference>
<evidence type="ECO:0000259" key="11">
    <source>
        <dbReference type="Pfam" id="PF04452"/>
    </source>
</evidence>
<evidence type="ECO:0000256" key="8">
    <source>
        <dbReference type="ARBA" id="ARBA00025699"/>
    </source>
</evidence>
<comment type="function">
    <text evidence="8 10">Specifically methylates the N3 position of the uracil ring of uridine 1498 (m3U1498) in 16S rRNA. Acts on the fully assembled 30S ribosomal subunit.</text>
</comment>
<evidence type="ECO:0000256" key="7">
    <source>
        <dbReference type="ARBA" id="ARBA00022691"/>
    </source>
</evidence>
<evidence type="ECO:0000313" key="12">
    <source>
        <dbReference type="EMBL" id="BDQ36219.1"/>
    </source>
</evidence>
<keyword evidence="3 10" id="KW-0963">Cytoplasm</keyword>
<keyword evidence="7 10" id="KW-0949">S-adenosyl-L-methionine</keyword>
<proteinExistence type="inferred from homology"/>
<name>A0ABN6RZ02_9BACT</name>
<protein>
    <recommendedName>
        <fullName evidence="10">Ribosomal RNA small subunit methyltransferase E</fullName>
        <ecNumber evidence="10">2.1.1.193</ecNumber>
    </recommendedName>
</protein>
<evidence type="ECO:0000256" key="6">
    <source>
        <dbReference type="ARBA" id="ARBA00022679"/>
    </source>
</evidence>
<keyword evidence="5 10" id="KW-0489">Methyltransferase</keyword>
<dbReference type="GO" id="GO:0008168">
    <property type="term" value="F:methyltransferase activity"/>
    <property type="evidence" value="ECO:0007669"/>
    <property type="project" value="UniProtKB-KW"/>
</dbReference>
<dbReference type="InterPro" id="IPR006700">
    <property type="entry name" value="RsmE"/>
</dbReference>
<gene>
    <name evidence="12" type="ORF">SYK_05790</name>
</gene>
<dbReference type="CDD" id="cd18084">
    <property type="entry name" value="RsmE-like"/>
    <property type="match status" value="1"/>
</dbReference>
<dbReference type="InterPro" id="IPR029028">
    <property type="entry name" value="Alpha/beta_knot_MTases"/>
</dbReference>
<accession>A0ABN6RZ02</accession>
<evidence type="ECO:0000256" key="1">
    <source>
        <dbReference type="ARBA" id="ARBA00004496"/>
    </source>
</evidence>
<evidence type="ECO:0000256" key="4">
    <source>
        <dbReference type="ARBA" id="ARBA00022552"/>
    </source>
</evidence>
<sequence>MGTVLRTEPDQMVRLFDGQGHDGLFSVCDIKKRRALLEAVQLEDHSRPANGIILAIGWGKSKRRNYLLEKMVELKGFGVVFWQATRSQGVVPASPKDSWTDKNIQAAKQCGAHFLPELQTLPGGVDSLIAMAKKYENRVIAWESDDITTRLSPTMLANGHTLVVIGPEGGFEDREAQKLVEADFIPVTFGDSILRWETAATYCLSLAMFGTQE</sequence>
<dbReference type="InterPro" id="IPR046886">
    <property type="entry name" value="RsmE_MTase_dom"/>
</dbReference>
<comment type="subcellular location">
    <subcellularLocation>
        <location evidence="1 10">Cytoplasm</location>
    </subcellularLocation>
</comment>
<dbReference type="EC" id="2.1.1.193" evidence="10"/>
<dbReference type="EMBL" id="AP026709">
    <property type="protein sequence ID" value="BDQ36219.1"/>
    <property type="molecule type" value="Genomic_DNA"/>
</dbReference>
<keyword evidence="13" id="KW-1185">Reference proteome</keyword>
<dbReference type="GO" id="GO:0032259">
    <property type="term" value="P:methylation"/>
    <property type="evidence" value="ECO:0007669"/>
    <property type="project" value="UniProtKB-KW"/>
</dbReference>
<evidence type="ECO:0000256" key="3">
    <source>
        <dbReference type="ARBA" id="ARBA00022490"/>
    </source>
</evidence>
<dbReference type="InterPro" id="IPR029026">
    <property type="entry name" value="tRNA_m1G_MTases_N"/>
</dbReference>
<evidence type="ECO:0000256" key="5">
    <source>
        <dbReference type="ARBA" id="ARBA00022603"/>
    </source>
</evidence>
<dbReference type="PANTHER" id="PTHR30027:SF3">
    <property type="entry name" value="16S RRNA (URACIL(1498)-N(3))-METHYLTRANSFERASE"/>
    <property type="match status" value="1"/>
</dbReference>